<dbReference type="EMBL" id="ML978066">
    <property type="protein sequence ID" value="KAF2020803.1"/>
    <property type="molecule type" value="Genomic_DNA"/>
</dbReference>
<dbReference type="Proteomes" id="UP000799778">
    <property type="component" value="Unassembled WGS sequence"/>
</dbReference>
<dbReference type="RefSeq" id="XP_033389142.1">
    <property type="nucleotide sequence ID" value="XM_033525606.1"/>
</dbReference>
<evidence type="ECO:0000313" key="3">
    <source>
        <dbReference type="Proteomes" id="UP000799778"/>
    </source>
</evidence>
<protein>
    <submittedName>
        <fullName evidence="2">Uncharacterized protein</fullName>
    </submittedName>
</protein>
<feature type="region of interest" description="Disordered" evidence="1">
    <location>
        <begin position="123"/>
        <end position="150"/>
    </location>
</feature>
<organism evidence="2 3">
    <name type="scientific">Aaosphaeria arxii CBS 175.79</name>
    <dbReference type="NCBI Taxonomy" id="1450172"/>
    <lineage>
        <taxon>Eukaryota</taxon>
        <taxon>Fungi</taxon>
        <taxon>Dikarya</taxon>
        <taxon>Ascomycota</taxon>
        <taxon>Pezizomycotina</taxon>
        <taxon>Dothideomycetes</taxon>
        <taxon>Pleosporomycetidae</taxon>
        <taxon>Pleosporales</taxon>
        <taxon>Pleosporales incertae sedis</taxon>
        <taxon>Aaosphaeria</taxon>
    </lineage>
</organism>
<evidence type="ECO:0000256" key="1">
    <source>
        <dbReference type="SAM" id="MobiDB-lite"/>
    </source>
</evidence>
<reference evidence="2" key="1">
    <citation type="journal article" date="2020" name="Stud. Mycol.">
        <title>101 Dothideomycetes genomes: a test case for predicting lifestyles and emergence of pathogens.</title>
        <authorList>
            <person name="Haridas S."/>
            <person name="Albert R."/>
            <person name="Binder M."/>
            <person name="Bloem J."/>
            <person name="Labutti K."/>
            <person name="Salamov A."/>
            <person name="Andreopoulos B."/>
            <person name="Baker S."/>
            <person name="Barry K."/>
            <person name="Bills G."/>
            <person name="Bluhm B."/>
            <person name="Cannon C."/>
            <person name="Castanera R."/>
            <person name="Culley D."/>
            <person name="Daum C."/>
            <person name="Ezra D."/>
            <person name="Gonzalez J."/>
            <person name="Henrissat B."/>
            <person name="Kuo A."/>
            <person name="Liang C."/>
            <person name="Lipzen A."/>
            <person name="Lutzoni F."/>
            <person name="Magnuson J."/>
            <person name="Mondo S."/>
            <person name="Nolan M."/>
            <person name="Ohm R."/>
            <person name="Pangilinan J."/>
            <person name="Park H.-J."/>
            <person name="Ramirez L."/>
            <person name="Alfaro M."/>
            <person name="Sun H."/>
            <person name="Tritt A."/>
            <person name="Yoshinaga Y."/>
            <person name="Zwiers L.-H."/>
            <person name="Turgeon B."/>
            <person name="Goodwin S."/>
            <person name="Spatafora J."/>
            <person name="Crous P."/>
            <person name="Grigoriev I."/>
        </authorList>
    </citation>
    <scope>NUCLEOTIDE SEQUENCE</scope>
    <source>
        <strain evidence="2">CBS 175.79</strain>
    </source>
</reference>
<dbReference type="GeneID" id="54283003"/>
<sequence>MLWPGNTPQTTNSPRRRIRVSLIAHHSAQLRFCSDFILLGTYGTRGMAIYESISSIIEIQLGKSTGDFKDVPKGWPENQYCNTAPYRRRLGGEVQDAGRWPRGLSGCWASFWGDGAGISETKTTKPLPYMANGGTENGPKSVSDHSDREC</sequence>
<name>A0A6A5Y6G5_9PLEO</name>
<keyword evidence="3" id="KW-1185">Reference proteome</keyword>
<dbReference type="AlphaFoldDB" id="A0A6A5Y6G5"/>
<proteinExistence type="predicted"/>
<accession>A0A6A5Y6G5</accession>
<evidence type="ECO:0000313" key="2">
    <source>
        <dbReference type="EMBL" id="KAF2020803.1"/>
    </source>
</evidence>
<gene>
    <name evidence="2" type="ORF">BU24DRAFT_403876</name>
</gene>